<sequence>MKVLTRYLNRLFLVRFAVVLFGIVGFAAVIDLIDVGAELVKMEGGGLSAGLRYFGLRLPIMLSELMPIAALIAGLLTVADLLRHRELVVIWSSGIRPLAILRMLLPVGLVLVGAKFAIDDFALPRATMELRIWGIGEYRRRPGEGQEGEFYWVRSGDDIVQLSAPAAVVGKVEDITIYRRDPQGILTERLQAASATPIEHGWRLLDVTRSVVGAHTIERLPSFDWPGVIDLARIKLLARPPRELALSQLWDIARRGGYGLRAPEPYRTWLHERIASAFVPMLLMMLGFALVRRFSRTASIAPVFMTAVGIGFTLIIMSGVASALGEVGVLAPALAAWGPPLLLGAIVFLLGTRGDLTG</sequence>
<feature type="transmembrane region" description="Helical" evidence="6">
    <location>
        <begin position="303"/>
        <end position="324"/>
    </location>
</feature>
<accession>A0ABU8XUP2</accession>
<evidence type="ECO:0000313" key="8">
    <source>
        <dbReference type="Proteomes" id="UP001375743"/>
    </source>
</evidence>
<keyword evidence="5 6" id="KW-0472">Membrane</keyword>
<evidence type="ECO:0000256" key="3">
    <source>
        <dbReference type="ARBA" id="ARBA00022692"/>
    </source>
</evidence>
<reference evidence="7 8" key="1">
    <citation type="submission" date="2024-01" db="EMBL/GenBank/DDBJ databases">
        <title>Multi-omics insights into the function and evolution of sodium benzoate biodegradation pathways in Benzoatithermus flavus gen. nov., sp. nov. from hot spring.</title>
        <authorList>
            <person name="Hu C.-J."/>
            <person name="Li W.-J."/>
        </authorList>
    </citation>
    <scope>NUCLEOTIDE SEQUENCE [LARGE SCALE GENOMIC DNA]</scope>
    <source>
        <strain evidence="7 8">SYSU G07066</strain>
    </source>
</reference>
<dbReference type="RefSeq" id="WP_418160516.1">
    <property type="nucleotide sequence ID" value="NZ_JBBLZC010000017.1"/>
</dbReference>
<evidence type="ECO:0000256" key="6">
    <source>
        <dbReference type="SAM" id="Phobius"/>
    </source>
</evidence>
<gene>
    <name evidence="7" type="ORF">U1T56_16025</name>
</gene>
<feature type="transmembrane region" description="Helical" evidence="6">
    <location>
        <begin position="274"/>
        <end position="291"/>
    </location>
</feature>
<evidence type="ECO:0000256" key="1">
    <source>
        <dbReference type="ARBA" id="ARBA00004651"/>
    </source>
</evidence>
<dbReference type="PANTHER" id="PTHR33529:SF2">
    <property type="entry name" value="LIPOPOLYSACCHARIDE EXPORT SYSTEM PERMEASE PROTEIN LPTG"/>
    <property type="match status" value="1"/>
</dbReference>
<comment type="subcellular location">
    <subcellularLocation>
        <location evidence="1">Cell membrane</location>
        <topology evidence="1">Multi-pass membrane protein</topology>
    </subcellularLocation>
</comment>
<feature type="transmembrane region" description="Helical" evidence="6">
    <location>
        <begin position="99"/>
        <end position="118"/>
    </location>
</feature>
<feature type="transmembrane region" description="Helical" evidence="6">
    <location>
        <begin position="12"/>
        <end position="33"/>
    </location>
</feature>
<dbReference type="Proteomes" id="UP001375743">
    <property type="component" value="Unassembled WGS sequence"/>
</dbReference>
<keyword evidence="4 6" id="KW-1133">Transmembrane helix</keyword>
<evidence type="ECO:0000256" key="2">
    <source>
        <dbReference type="ARBA" id="ARBA00022475"/>
    </source>
</evidence>
<keyword evidence="8" id="KW-1185">Reference proteome</keyword>
<evidence type="ECO:0000256" key="5">
    <source>
        <dbReference type="ARBA" id="ARBA00023136"/>
    </source>
</evidence>
<protein>
    <submittedName>
        <fullName evidence="7">LptF/LptG family permease</fullName>
    </submittedName>
</protein>
<dbReference type="Pfam" id="PF03739">
    <property type="entry name" value="LptF_LptG"/>
    <property type="match status" value="1"/>
</dbReference>
<dbReference type="PANTHER" id="PTHR33529">
    <property type="entry name" value="SLR0882 PROTEIN-RELATED"/>
    <property type="match status" value="1"/>
</dbReference>
<proteinExistence type="predicted"/>
<feature type="transmembrane region" description="Helical" evidence="6">
    <location>
        <begin position="53"/>
        <end position="78"/>
    </location>
</feature>
<keyword evidence="3 6" id="KW-0812">Transmembrane</keyword>
<comment type="caution">
    <text evidence="7">The sequence shown here is derived from an EMBL/GenBank/DDBJ whole genome shotgun (WGS) entry which is preliminary data.</text>
</comment>
<feature type="transmembrane region" description="Helical" evidence="6">
    <location>
        <begin position="330"/>
        <end position="351"/>
    </location>
</feature>
<evidence type="ECO:0000313" key="7">
    <source>
        <dbReference type="EMBL" id="MEK0084664.1"/>
    </source>
</evidence>
<dbReference type="EMBL" id="JBBLZC010000017">
    <property type="protein sequence ID" value="MEK0084664.1"/>
    <property type="molecule type" value="Genomic_DNA"/>
</dbReference>
<organism evidence="7 8">
    <name type="scientific">Benzoatithermus flavus</name>
    <dbReference type="NCBI Taxonomy" id="3108223"/>
    <lineage>
        <taxon>Bacteria</taxon>
        <taxon>Pseudomonadati</taxon>
        <taxon>Pseudomonadota</taxon>
        <taxon>Alphaproteobacteria</taxon>
        <taxon>Geminicoccales</taxon>
        <taxon>Geminicoccaceae</taxon>
        <taxon>Benzoatithermus</taxon>
    </lineage>
</organism>
<keyword evidence="2" id="KW-1003">Cell membrane</keyword>
<dbReference type="InterPro" id="IPR005495">
    <property type="entry name" value="LptG/LptF_permease"/>
</dbReference>
<evidence type="ECO:0000256" key="4">
    <source>
        <dbReference type="ARBA" id="ARBA00022989"/>
    </source>
</evidence>
<name>A0ABU8XUP2_9PROT</name>